<accession>A0ABP4X5I8</accession>
<keyword evidence="4" id="KW-1185">Reference proteome</keyword>
<dbReference type="InterPro" id="IPR023213">
    <property type="entry name" value="CAT-like_dom_sf"/>
</dbReference>
<dbReference type="Pfam" id="PF00668">
    <property type="entry name" value="Condensation"/>
    <property type="match status" value="1"/>
</dbReference>
<gene>
    <name evidence="3" type="ORF">GCM10009681_43910</name>
</gene>
<evidence type="ECO:0000313" key="4">
    <source>
        <dbReference type="Proteomes" id="UP001500655"/>
    </source>
</evidence>
<dbReference type="EMBL" id="BAAALS010000024">
    <property type="protein sequence ID" value="GAA1768020.1"/>
    <property type="molecule type" value="Genomic_DNA"/>
</dbReference>
<dbReference type="PANTHER" id="PTHR45527">
    <property type="entry name" value="NONRIBOSOMAL PEPTIDE SYNTHETASE"/>
    <property type="match status" value="1"/>
</dbReference>
<dbReference type="Gene3D" id="3.30.559.30">
    <property type="entry name" value="Nonribosomal peptide synthetase, condensation domain"/>
    <property type="match status" value="1"/>
</dbReference>
<comment type="caution">
    <text evidence="3">The sequence shown here is derived from an EMBL/GenBank/DDBJ whole genome shotgun (WGS) entry which is preliminary data.</text>
</comment>
<evidence type="ECO:0000256" key="1">
    <source>
        <dbReference type="SAM" id="MobiDB-lite"/>
    </source>
</evidence>
<evidence type="ECO:0000313" key="3">
    <source>
        <dbReference type="EMBL" id="GAA1768020.1"/>
    </source>
</evidence>
<dbReference type="SUPFAM" id="SSF56801">
    <property type="entry name" value="Acetyl-CoA synthetase-like"/>
    <property type="match status" value="1"/>
</dbReference>
<sequence>MSVTAVAGRPATYAQRAIWLEQQSDPTALSAGYFAVTLTAAGRPLPDTAALRAAALAVVGRHAALRSVLRLGEDGVLRETALELPGALRLRTDDLPCAPGAEQATVAAWTAEHEAGRQWDLEGEPPIRFLHLVHAPDRSSLVFSVHHVGFDGRSKFVVARDFAHALNSVLRTGSAVLDPVPRLVLPEADDRTCAEAVAYWAEVLRRQPEPLALPEGRHPGADTVRGTPERRLDEDLVERLRKRASEAGTSLFTLLMAAVTRQHLEYGNEMVPLAVAADVSDEATREIAGMQVNVVPVALDGLSGVDNVALLASAARAAGRLARYRRVPFSLLTGRLARPGAARRLLTQVGLSFPRPPVGLSVDVDGVQTRWTFLTPNTSTTFERTLQFRRGTDDAVLRLDYRPHRMGPAEATAFLDDVCVVLEELAGHRRTPSTVEVPFHDVDGTRLGWLAPADDPRDPPVLRPAGGNRWRITTPAGNPLRAGVAGVLSVSDGGGSARPLPWTARADADGTVRLLGPSGRRWLATDHGLLDVPLLERVLRDLPGVCDATVTAETGRGGALVAVAVVRVDAAAYPPPTVARVRTHLRERANGADIPTRIRLVPVPADHAARGPTARGQPPVAQVDR</sequence>
<dbReference type="InterPro" id="IPR001242">
    <property type="entry name" value="Condensation_dom"/>
</dbReference>
<reference evidence="4" key="1">
    <citation type="journal article" date="2019" name="Int. J. Syst. Evol. Microbiol.">
        <title>The Global Catalogue of Microorganisms (GCM) 10K type strain sequencing project: providing services to taxonomists for standard genome sequencing and annotation.</title>
        <authorList>
            <consortium name="The Broad Institute Genomics Platform"/>
            <consortium name="The Broad Institute Genome Sequencing Center for Infectious Disease"/>
            <person name="Wu L."/>
            <person name="Ma J."/>
        </authorList>
    </citation>
    <scope>NUCLEOTIDE SEQUENCE [LARGE SCALE GENOMIC DNA]</scope>
    <source>
        <strain evidence="4">JCM 13249</strain>
    </source>
</reference>
<dbReference type="RefSeq" id="WP_344085151.1">
    <property type="nucleotide sequence ID" value="NZ_BAAALS010000024.1"/>
</dbReference>
<dbReference type="SUPFAM" id="SSF52777">
    <property type="entry name" value="CoA-dependent acyltransferases"/>
    <property type="match status" value="2"/>
</dbReference>
<feature type="domain" description="Condensation" evidence="2">
    <location>
        <begin position="10"/>
        <end position="428"/>
    </location>
</feature>
<protein>
    <recommendedName>
        <fullName evidence="2">Condensation domain-containing protein</fullName>
    </recommendedName>
</protein>
<evidence type="ECO:0000259" key="2">
    <source>
        <dbReference type="Pfam" id="PF00668"/>
    </source>
</evidence>
<name>A0ABP4X5I8_9ACTN</name>
<feature type="region of interest" description="Disordered" evidence="1">
    <location>
        <begin position="450"/>
        <end position="474"/>
    </location>
</feature>
<dbReference type="Proteomes" id="UP001500655">
    <property type="component" value="Unassembled WGS sequence"/>
</dbReference>
<dbReference type="Gene3D" id="3.30.559.10">
    <property type="entry name" value="Chloramphenicol acetyltransferase-like domain"/>
    <property type="match status" value="1"/>
</dbReference>
<proteinExistence type="predicted"/>
<dbReference type="PANTHER" id="PTHR45527:SF1">
    <property type="entry name" value="FATTY ACID SYNTHASE"/>
    <property type="match status" value="1"/>
</dbReference>
<organism evidence="3 4">
    <name type="scientific">Luedemannella helvata</name>
    <dbReference type="NCBI Taxonomy" id="349315"/>
    <lineage>
        <taxon>Bacteria</taxon>
        <taxon>Bacillati</taxon>
        <taxon>Actinomycetota</taxon>
        <taxon>Actinomycetes</taxon>
        <taxon>Micromonosporales</taxon>
        <taxon>Micromonosporaceae</taxon>
        <taxon>Luedemannella</taxon>
    </lineage>
</organism>